<name>A0A8H5HSH3_9AGAR</name>
<dbReference type="Gene3D" id="3.40.50.1820">
    <property type="entry name" value="alpha/beta hydrolase"/>
    <property type="match status" value="1"/>
</dbReference>
<evidence type="ECO:0000256" key="2">
    <source>
        <dbReference type="SAM" id="Phobius"/>
    </source>
</evidence>
<dbReference type="GO" id="GO:0016787">
    <property type="term" value="F:hydrolase activity"/>
    <property type="evidence" value="ECO:0007669"/>
    <property type="project" value="UniProtKB-KW"/>
</dbReference>
<dbReference type="InterPro" id="IPR013094">
    <property type="entry name" value="AB_hydrolase_3"/>
</dbReference>
<reference evidence="4 5" key="1">
    <citation type="journal article" date="2020" name="ISME J.">
        <title>Uncovering the hidden diversity of litter-decomposition mechanisms in mushroom-forming fungi.</title>
        <authorList>
            <person name="Floudas D."/>
            <person name="Bentzer J."/>
            <person name="Ahren D."/>
            <person name="Johansson T."/>
            <person name="Persson P."/>
            <person name="Tunlid A."/>
        </authorList>
    </citation>
    <scope>NUCLEOTIDE SEQUENCE [LARGE SCALE GENOMIC DNA]</scope>
    <source>
        <strain evidence="4 5">CBS 406.79</strain>
    </source>
</reference>
<feature type="transmembrane region" description="Helical" evidence="2">
    <location>
        <begin position="15"/>
        <end position="36"/>
    </location>
</feature>
<feature type="domain" description="Alpha/beta hydrolase fold-3" evidence="3">
    <location>
        <begin position="110"/>
        <end position="338"/>
    </location>
</feature>
<dbReference type="InterPro" id="IPR029058">
    <property type="entry name" value="AB_hydrolase_fold"/>
</dbReference>
<dbReference type="OrthoDB" id="2152029at2759"/>
<dbReference type="Proteomes" id="UP000518752">
    <property type="component" value="Unassembled WGS sequence"/>
</dbReference>
<dbReference type="Pfam" id="PF07859">
    <property type="entry name" value="Abhydrolase_3"/>
    <property type="match status" value="1"/>
</dbReference>
<keyword evidence="2" id="KW-0812">Transmembrane</keyword>
<keyword evidence="2" id="KW-1133">Transmembrane helix</keyword>
<keyword evidence="5" id="KW-1185">Reference proteome</keyword>
<comment type="caution">
    <text evidence="4">The sequence shown here is derived from an EMBL/GenBank/DDBJ whole genome shotgun (WGS) entry which is preliminary data.</text>
</comment>
<dbReference type="AlphaFoldDB" id="A0A8H5HSH3"/>
<evidence type="ECO:0000313" key="5">
    <source>
        <dbReference type="Proteomes" id="UP000518752"/>
    </source>
</evidence>
<organism evidence="4 5">
    <name type="scientific">Collybiopsis confluens</name>
    <dbReference type="NCBI Taxonomy" id="2823264"/>
    <lineage>
        <taxon>Eukaryota</taxon>
        <taxon>Fungi</taxon>
        <taxon>Dikarya</taxon>
        <taxon>Basidiomycota</taxon>
        <taxon>Agaricomycotina</taxon>
        <taxon>Agaricomycetes</taxon>
        <taxon>Agaricomycetidae</taxon>
        <taxon>Agaricales</taxon>
        <taxon>Marasmiineae</taxon>
        <taxon>Omphalotaceae</taxon>
        <taxon>Collybiopsis</taxon>
    </lineage>
</organism>
<sequence length="372" mass="41385">MHPTTQISLSEKLSLAGVVLAIPFRILASVVLSPLLKQYKKKRLNRVAVEAFTRFFIKHLSTRQLQWAGGKSLEIYKAWAKSKNVQPIVEEVEGKAKLVWLTEKRTDRVLFYVHGGGYMITINDNMCSFGPRMQQELLRRDRANNFGIVALIYSLHPAKFPTQLDELSRALSHLLSSGVKQENLILIGDSAGANLILQLLGHTLHPFEGVAPSPLQRGESSNRLGGVCLVSPWLSLDTPTQSYTLNGDYDVVDPQTMISWGKAYLEGVPQSHLPWIKPIYSGPDSWFTGLNGYTGRVLITAGGKENLLDDSTGLYIALKDIAKSNWDVQLDVEEDGIHEDPIFDANFTQKRGGQLGNATMKIVNWIGEGLRF</sequence>
<protein>
    <recommendedName>
        <fullName evidence="3">Alpha/beta hydrolase fold-3 domain-containing protein</fullName>
    </recommendedName>
</protein>
<evidence type="ECO:0000313" key="4">
    <source>
        <dbReference type="EMBL" id="KAF5388692.1"/>
    </source>
</evidence>
<dbReference type="SUPFAM" id="SSF53474">
    <property type="entry name" value="alpha/beta-Hydrolases"/>
    <property type="match status" value="1"/>
</dbReference>
<dbReference type="PANTHER" id="PTHR48081">
    <property type="entry name" value="AB HYDROLASE SUPERFAMILY PROTEIN C4A8.06C"/>
    <property type="match status" value="1"/>
</dbReference>
<dbReference type="EMBL" id="JAACJN010000028">
    <property type="protein sequence ID" value="KAF5388692.1"/>
    <property type="molecule type" value="Genomic_DNA"/>
</dbReference>
<dbReference type="InterPro" id="IPR050300">
    <property type="entry name" value="GDXG_lipolytic_enzyme"/>
</dbReference>
<keyword evidence="1" id="KW-0378">Hydrolase</keyword>
<keyword evidence="2" id="KW-0472">Membrane</keyword>
<evidence type="ECO:0000256" key="1">
    <source>
        <dbReference type="ARBA" id="ARBA00022801"/>
    </source>
</evidence>
<evidence type="ECO:0000259" key="3">
    <source>
        <dbReference type="Pfam" id="PF07859"/>
    </source>
</evidence>
<proteinExistence type="predicted"/>
<accession>A0A8H5HSH3</accession>
<gene>
    <name evidence="4" type="ORF">D9757_004840</name>
</gene>
<dbReference type="PANTHER" id="PTHR48081:SF31">
    <property type="entry name" value="STERYL ACETYL HYDROLASE MUG81-RELATED"/>
    <property type="match status" value="1"/>
</dbReference>